<dbReference type="SUPFAM" id="SSF52091">
    <property type="entry name" value="SpoIIaa-like"/>
    <property type="match status" value="1"/>
</dbReference>
<feature type="transmembrane region" description="Helical" evidence="5">
    <location>
        <begin position="24"/>
        <end position="45"/>
    </location>
</feature>
<dbReference type="Pfam" id="PF01740">
    <property type="entry name" value="STAS"/>
    <property type="match status" value="1"/>
</dbReference>
<dbReference type="PATRIC" id="fig|742737.3.peg.2227"/>
<dbReference type="PROSITE" id="PS50801">
    <property type="entry name" value="STAS"/>
    <property type="match status" value="1"/>
</dbReference>
<evidence type="ECO:0000259" key="6">
    <source>
        <dbReference type="PROSITE" id="PS50801"/>
    </source>
</evidence>
<feature type="transmembrane region" description="Helical" evidence="5">
    <location>
        <begin position="289"/>
        <end position="307"/>
    </location>
</feature>
<keyword evidence="8" id="KW-1185">Reference proteome</keyword>
<feature type="transmembrane region" description="Helical" evidence="5">
    <location>
        <begin position="125"/>
        <end position="148"/>
    </location>
</feature>
<evidence type="ECO:0000313" key="8">
    <source>
        <dbReference type="Proteomes" id="UP000005384"/>
    </source>
</evidence>
<accession>G5IFC4</accession>
<keyword evidence="3 5" id="KW-1133">Transmembrane helix</keyword>
<evidence type="ECO:0000256" key="3">
    <source>
        <dbReference type="ARBA" id="ARBA00022989"/>
    </source>
</evidence>
<evidence type="ECO:0000256" key="2">
    <source>
        <dbReference type="ARBA" id="ARBA00022692"/>
    </source>
</evidence>
<dbReference type="PANTHER" id="PTHR11814">
    <property type="entry name" value="SULFATE TRANSPORTER"/>
    <property type="match status" value="1"/>
</dbReference>
<organism evidence="7 8">
    <name type="scientific">Hungatella hathewayi WAL-18680</name>
    <dbReference type="NCBI Taxonomy" id="742737"/>
    <lineage>
        <taxon>Bacteria</taxon>
        <taxon>Bacillati</taxon>
        <taxon>Bacillota</taxon>
        <taxon>Clostridia</taxon>
        <taxon>Lachnospirales</taxon>
        <taxon>Lachnospiraceae</taxon>
        <taxon>Hungatella</taxon>
    </lineage>
</organism>
<keyword evidence="4 5" id="KW-0472">Membrane</keyword>
<name>G5IFC4_9FIRM</name>
<evidence type="ECO:0000313" key="7">
    <source>
        <dbReference type="EMBL" id="EHI59870.1"/>
    </source>
</evidence>
<feature type="transmembrane region" description="Helical" evidence="5">
    <location>
        <begin position="168"/>
        <end position="190"/>
    </location>
</feature>
<evidence type="ECO:0000256" key="1">
    <source>
        <dbReference type="ARBA" id="ARBA00004141"/>
    </source>
</evidence>
<feature type="transmembrane region" description="Helical" evidence="5">
    <location>
        <begin position="52"/>
        <end position="71"/>
    </location>
</feature>
<feature type="transmembrane region" description="Helical" evidence="5">
    <location>
        <begin position="248"/>
        <end position="269"/>
    </location>
</feature>
<dbReference type="GO" id="GO:0055085">
    <property type="term" value="P:transmembrane transport"/>
    <property type="evidence" value="ECO:0007669"/>
    <property type="project" value="InterPro"/>
</dbReference>
<proteinExistence type="predicted"/>
<gene>
    <name evidence="7" type="ORF">HMPREF9473_02201</name>
</gene>
<dbReference type="EMBL" id="ADLN01000044">
    <property type="protein sequence ID" value="EHI59870.1"/>
    <property type="molecule type" value="Genomic_DNA"/>
</dbReference>
<comment type="caution">
    <text evidence="7">The sequence shown here is derived from an EMBL/GenBank/DDBJ whole genome shotgun (WGS) entry which is preliminary data.</text>
</comment>
<feature type="transmembrane region" description="Helical" evidence="5">
    <location>
        <begin position="328"/>
        <end position="358"/>
    </location>
</feature>
<evidence type="ECO:0000256" key="4">
    <source>
        <dbReference type="ARBA" id="ARBA00023136"/>
    </source>
</evidence>
<dbReference type="InterPro" id="IPR036513">
    <property type="entry name" value="STAS_dom_sf"/>
</dbReference>
<dbReference type="CDD" id="cd07042">
    <property type="entry name" value="STAS_SulP_like_sulfate_transporter"/>
    <property type="match status" value="1"/>
</dbReference>
<dbReference type="HOGENOM" id="CLU_003182_13_1_9"/>
<feature type="domain" description="STAS" evidence="6">
    <location>
        <begin position="445"/>
        <end position="543"/>
    </location>
</feature>
<dbReference type="InterPro" id="IPR011547">
    <property type="entry name" value="SLC26A/SulP_dom"/>
</dbReference>
<keyword evidence="2 5" id="KW-0812">Transmembrane</keyword>
<dbReference type="Gene3D" id="3.30.750.24">
    <property type="entry name" value="STAS domain"/>
    <property type="match status" value="1"/>
</dbReference>
<evidence type="ECO:0000256" key="5">
    <source>
        <dbReference type="SAM" id="Phobius"/>
    </source>
</evidence>
<dbReference type="GO" id="GO:0016020">
    <property type="term" value="C:membrane"/>
    <property type="evidence" value="ECO:0007669"/>
    <property type="project" value="UniProtKB-SubCell"/>
</dbReference>
<reference evidence="7 8" key="1">
    <citation type="submission" date="2011-08" db="EMBL/GenBank/DDBJ databases">
        <title>The Genome Sequence of Clostridium hathewayi WAL-18680.</title>
        <authorList>
            <consortium name="The Broad Institute Genome Sequencing Platform"/>
            <person name="Earl A."/>
            <person name="Ward D."/>
            <person name="Feldgarden M."/>
            <person name="Gevers D."/>
            <person name="Finegold S.M."/>
            <person name="Summanen P.H."/>
            <person name="Molitoris D.R."/>
            <person name="Song M."/>
            <person name="Daigneault M."/>
            <person name="Allen-Vercoe E."/>
            <person name="Young S.K."/>
            <person name="Zeng Q."/>
            <person name="Gargeya S."/>
            <person name="Fitzgerald M."/>
            <person name="Haas B."/>
            <person name="Abouelleil A."/>
            <person name="Alvarado L."/>
            <person name="Arachchi H.M."/>
            <person name="Berlin A."/>
            <person name="Brown A."/>
            <person name="Chapman S.B."/>
            <person name="Chen Z."/>
            <person name="Dunbar C."/>
            <person name="Freedman E."/>
            <person name="Gearin G."/>
            <person name="Gellesch M."/>
            <person name="Goldberg J."/>
            <person name="Griggs A."/>
            <person name="Gujja S."/>
            <person name="Heiman D."/>
            <person name="Howarth C."/>
            <person name="Larson L."/>
            <person name="Lui A."/>
            <person name="MacDonald P.J.P."/>
            <person name="Montmayeur A."/>
            <person name="Murphy C."/>
            <person name="Neiman D."/>
            <person name="Pearson M."/>
            <person name="Priest M."/>
            <person name="Roberts A."/>
            <person name="Saif S."/>
            <person name="Shea T."/>
            <person name="Shenoy N."/>
            <person name="Sisk P."/>
            <person name="Stolte C."/>
            <person name="Sykes S."/>
            <person name="Wortman J."/>
            <person name="Nusbaum C."/>
            <person name="Birren B."/>
        </authorList>
    </citation>
    <scope>NUCLEOTIDE SEQUENCE [LARGE SCALE GENOMIC DNA]</scope>
    <source>
        <strain evidence="7 8">WAL-18680</strain>
    </source>
</reference>
<dbReference type="Proteomes" id="UP000005384">
    <property type="component" value="Unassembled WGS sequence"/>
</dbReference>
<feature type="transmembrane region" description="Helical" evidence="5">
    <location>
        <begin position="91"/>
        <end position="113"/>
    </location>
</feature>
<dbReference type="Pfam" id="PF00916">
    <property type="entry name" value="Sulfate_transp"/>
    <property type="match status" value="1"/>
</dbReference>
<dbReference type="AlphaFoldDB" id="G5IFC4"/>
<protein>
    <recommendedName>
        <fullName evidence="6">STAS domain-containing protein</fullName>
    </recommendedName>
</protein>
<dbReference type="InterPro" id="IPR002645">
    <property type="entry name" value="STAS_dom"/>
</dbReference>
<sequence length="549" mass="58410">MSEWKPKISTCMKGYDRKQFGKDVAAGILVAIIAFPLSVALAIASGLSPERGLYTAIVGGFLVSALGGSRVNIGGATAATVMTVFSIVGEFGLSGLAVATIMAGLILIVMGILKAGALLKYIPKTITLGFTAGIAMGIFSGQLKGFFGLEMGAIPVKVLDKFIAYGKVIHTVDVAALLIGLTAMGILIALPKVTTKIPASLAAILMTTPMAAILNGKVDTIRSVYGELPSHFPAFTVPEISLEMIENLIPSAFTLALLIAIVSLLACVVTDGLMGERHDSNQELIAEGIANVFCGFFGAVPVAGAVARASNSVKSGGRTPVAGMVHSLVVLLILLFFMPLAGYIPIPTLSAILIMVAYNMSNWQEFVFMAKHAPKSDFTVLMGTFLAGVFVDLLFAVEVGVIISAVLFMRRMSDVASVRSWEYLPQEESGDPERLSLRVVPRHTLVYEIEGPVFFATVDLLMNITATPDTKVIVLRMRSVPSMDITALRSMEGLLERCHKKGITLVLSHVMEHPYAVMEKAGFLGRLGEENLCANIDEALARAEVIGRM</sequence>
<dbReference type="InterPro" id="IPR001902">
    <property type="entry name" value="SLC26A/SulP_fam"/>
</dbReference>
<comment type="subcellular location">
    <subcellularLocation>
        <location evidence="1">Membrane</location>
        <topology evidence="1">Multi-pass membrane protein</topology>
    </subcellularLocation>
</comment>
<feature type="transmembrane region" description="Helical" evidence="5">
    <location>
        <begin position="378"/>
        <end position="409"/>
    </location>
</feature>
<dbReference type="OrthoDB" id="9771198at2"/>
<dbReference type="RefSeq" id="WP_006780181.1">
    <property type="nucleotide sequence ID" value="NZ_CP040506.1"/>
</dbReference>